<reference evidence="1" key="2">
    <citation type="submission" date="2025-09" db="UniProtKB">
        <authorList>
            <consortium name="Ensembl"/>
        </authorList>
    </citation>
    <scope>IDENTIFICATION</scope>
</reference>
<evidence type="ECO:0000313" key="1">
    <source>
        <dbReference type="Ensembl" id="ENSCVAP00000022908.1"/>
    </source>
</evidence>
<evidence type="ECO:0000313" key="2">
    <source>
        <dbReference type="Proteomes" id="UP000265020"/>
    </source>
</evidence>
<organism evidence="1 2">
    <name type="scientific">Cyprinodon variegatus</name>
    <name type="common">Sheepshead minnow</name>
    <dbReference type="NCBI Taxonomy" id="28743"/>
    <lineage>
        <taxon>Eukaryota</taxon>
        <taxon>Metazoa</taxon>
        <taxon>Chordata</taxon>
        <taxon>Craniata</taxon>
        <taxon>Vertebrata</taxon>
        <taxon>Euteleostomi</taxon>
        <taxon>Actinopterygii</taxon>
        <taxon>Neopterygii</taxon>
        <taxon>Teleostei</taxon>
        <taxon>Neoteleostei</taxon>
        <taxon>Acanthomorphata</taxon>
        <taxon>Ovalentaria</taxon>
        <taxon>Atherinomorphae</taxon>
        <taxon>Cyprinodontiformes</taxon>
        <taxon>Cyprinodontidae</taxon>
        <taxon>Cyprinodon</taxon>
    </lineage>
</organism>
<dbReference type="SUPFAM" id="SSF56300">
    <property type="entry name" value="Metallo-dependent phosphatases"/>
    <property type="match status" value="1"/>
</dbReference>
<dbReference type="PANTHER" id="PTHR43143:SF1">
    <property type="entry name" value="SERINE_THREONINE-PROTEIN PHOSPHATASE CPPED1"/>
    <property type="match status" value="1"/>
</dbReference>
<dbReference type="InterPro" id="IPR051918">
    <property type="entry name" value="STPP_CPPED1"/>
</dbReference>
<evidence type="ECO:0008006" key="3">
    <source>
        <dbReference type="Google" id="ProtNLM"/>
    </source>
</evidence>
<dbReference type="Ensembl" id="ENSCVAT00000008111.1">
    <property type="protein sequence ID" value="ENSCVAP00000022908.1"/>
    <property type="gene ID" value="ENSCVAG00000006146.1"/>
</dbReference>
<reference evidence="1" key="1">
    <citation type="submission" date="2025-08" db="UniProtKB">
        <authorList>
            <consortium name="Ensembl"/>
        </authorList>
    </citation>
    <scope>IDENTIFICATION</scope>
</reference>
<sequence>CFNHFHACRLFVETFSETGTFWFTQAADPQLGLMQPLRKGKCDGEGEGWTEEVPMFMVLCCDLVHDMRGISAELGILSFTTDPFIPFVFVSRNHDLGNTPSPSMEKQNCRVWRDDYFSFWINGLISCFLLFTEDRKLFSFFFLLMERFERMCCFTASFTGHYHQNAGGCHDGLDTHGVRVVVVTAYSQGTDQDFRELLQV</sequence>
<protein>
    <recommendedName>
        <fullName evidence="3">Calcineurin-like phosphoesterase domain-containing protein</fullName>
    </recommendedName>
</protein>
<proteinExistence type="predicted"/>
<dbReference type="GeneTree" id="ENSGT00990000212470"/>
<keyword evidence="2" id="KW-1185">Reference proteome</keyword>
<dbReference type="AlphaFoldDB" id="A0A3Q2DSZ5"/>
<dbReference type="Proteomes" id="UP000265020">
    <property type="component" value="Unassembled WGS sequence"/>
</dbReference>
<dbReference type="PANTHER" id="PTHR43143">
    <property type="entry name" value="METALLOPHOSPHOESTERASE, CALCINEURIN SUPERFAMILY"/>
    <property type="match status" value="1"/>
</dbReference>
<name>A0A3Q2DSZ5_CYPVA</name>
<dbReference type="STRING" id="28743.ENSCVAP00000022908"/>
<dbReference type="InterPro" id="IPR029052">
    <property type="entry name" value="Metallo-depent_PP-like"/>
</dbReference>
<accession>A0A3Q2DSZ5</accession>